<keyword evidence="1" id="KW-1133">Transmembrane helix</keyword>
<dbReference type="RefSeq" id="WP_099073747.1">
    <property type="nucleotide sequence ID" value="NZ_CAWNQR010000021.1"/>
</dbReference>
<gene>
    <name evidence="2" type="ORF">I4902_12805</name>
</gene>
<feature type="transmembrane region" description="Helical" evidence="1">
    <location>
        <begin position="59"/>
        <end position="81"/>
    </location>
</feature>
<name>A0ABS0IVU6_9GAMM</name>
<protein>
    <submittedName>
        <fullName evidence="2">Uncharacterized protein</fullName>
    </submittedName>
</protein>
<organism evidence="2 3">
    <name type="scientific">Proteus alimentorum</name>
    <dbReference type="NCBI Taxonomy" id="1973495"/>
    <lineage>
        <taxon>Bacteria</taxon>
        <taxon>Pseudomonadati</taxon>
        <taxon>Pseudomonadota</taxon>
        <taxon>Gammaproteobacteria</taxon>
        <taxon>Enterobacterales</taxon>
        <taxon>Morganellaceae</taxon>
        <taxon>Proteus</taxon>
    </lineage>
</organism>
<evidence type="ECO:0000256" key="1">
    <source>
        <dbReference type="SAM" id="Phobius"/>
    </source>
</evidence>
<feature type="transmembrane region" description="Helical" evidence="1">
    <location>
        <begin position="7"/>
        <end position="39"/>
    </location>
</feature>
<dbReference type="Proteomes" id="UP000614721">
    <property type="component" value="Unassembled WGS sequence"/>
</dbReference>
<keyword evidence="1" id="KW-0812">Transmembrane</keyword>
<keyword evidence="3" id="KW-1185">Reference proteome</keyword>
<keyword evidence="1" id="KW-0472">Membrane</keyword>
<evidence type="ECO:0000313" key="2">
    <source>
        <dbReference type="EMBL" id="MBG2880146.1"/>
    </source>
</evidence>
<accession>A0ABS0IVU6</accession>
<comment type="caution">
    <text evidence="2">The sequence shown here is derived from an EMBL/GenBank/DDBJ whole genome shotgun (WGS) entry which is preliminary data.</text>
</comment>
<sequence length="86" mass="10110">MRKIKKIPLFIFAIVLYSIIGMLGLFLIGIIFDFFLFIFDCFYFNTPISILFKDYEVKRLLRMSVGGGITLGISIFIIQLMEMRKR</sequence>
<proteinExistence type="predicted"/>
<evidence type="ECO:0000313" key="3">
    <source>
        <dbReference type="Proteomes" id="UP000614721"/>
    </source>
</evidence>
<reference evidence="2 3" key="1">
    <citation type="submission" date="2020-11" db="EMBL/GenBank/DDBJ databases">
        <title>Enhanced detection system for hospital associated transmission using whole genome sequencing surveillance.</title>
        <authorList>
            <person name="Harrison L.H."/>
            <person name="Van Tyne D."/>
            <person name="Marsh J.W."/>
            <person name="Griffith M.P."/>
            <person name="Snyder D.J."/>
            <person name="Cooper V.S."/>
            <person name="Mustapha M."/>
        </authorList>
    </citation>
    <scope>NUCLEOTIDE SEQUENCE [LARGE SCALE GENOMIC DNA]</scope>
    <source>
        <strain evidence="2 3">PR00075</strain>
    </source>
</reference>
<dbReference type="EMBL" id="JADSJP010000020">
    <property type="protein sequence ID" value="MBG2880146.1"/>
    <property type="molecule type" value="Genomic_DNA"/>
</dbReference>